<dbReference type="InterPro" id="IPR012791">
    <property type="entry name" value="3-oxoacid_CoA-transf_B"/>
</dbReference>
<keyword evidence="4" id="KW-1185">Reference proteome</keyword>
<proteinExistence type="inferred from homology"/>
<dbReference type="Gene3D" id="3.40.1080.10">
    <property type="entry name" value="Glutaconate Coenzyme A-transferase"/>
    <property type="match status" value="1"/>
</dbReference>
<evidence type="ECO:0000256" key="1">
    <source>
        <dbReference type="ARBA" id="ARBA00007047"/>
    </source>
</evidence>
<dbReference type="SMART" id="SM00882">
    <property type="entry name" value="CoA_trans"/>
    <property type="match status" value="1"/>
</dbReference>
<name>A0A0U1NYM1_9BACI</name>
<protein>
    <submittedName>
        <fullName evidence="3">Succinyl-CoA:3-ketoacid-coenzyme A transferase subunit B</fullName>
    </submittedName>
</protein>
<dbReference type="Pfam" id="PF01144">
    <property type="entry name" value="CoA_trans"/>
    <property type="match status" value="1"/>
</dbReference>
<accession>A0A0U1NYM1</accession>
<dbReference type="AlphaFoldDB" id="A0A0U1NYM1"/>
<dbReference type="PANTHER" id="PTHR13707:SF57">
    <property type="entry name" value="SUCCINYL-COA:3-KETOACID COENZYME A TRANSFERASE SUBUNIT B-RELATED"/>
    <property type="match status" value="1"/>
</dbReference>
<dbReference type="GO" id="GO:0008410">
    <property type="term" value="F:CoA-transferase activity"/>
    <property type="evidence" value="ECO:0007669"/>
    <property type="project" value="InterPro"/>
</dbReference>
<reference evidence="4" key="1">
    <citation type="submission" date="2015-05" db="EMBL/GenBank/DDBJ databases">
        <authorList>
            <person name="Urmite Genomes"/>
        </authorList>
    </citation>
    <scope>NUCLEOTIDE SEQUENCE [LARGE SCALE GENOMIC DNA]</scope>
    <source>
        <strain evidence="4">LF1</strain>
    </source>
</reference>
<keyword evidence="2 3" id="KW-0808">Transferase</keyword>
<dbReference type="PROSITE" id="PS01274">
    <property type="entry name" value="COA_TRANSF_2"/>
    <property type="match status" value="1"/>
</dbReference>
<dbReference type="STRING" id="1499688.BN000_03040"/>
<dbReference type="EMBL" id="CVRB01000003">
    <property type="protein sequence ID" value="CRK83083.1"/>
    <property type="molecule type" value="Genomic_DNA"/>
</dbReference>
<dbReference type="PANTHER" id="PTHR13707">
    <property type="entry name" value="KETOACID-COENZYME A TRANSFERASE"/>
    <property type="match status" value="1"/>
</dbReference>
<organism evidence="3 4">
    <name type="scientific">Neobacillus massiliamazoniensis</name>
    <dbReference type="NCBI Taxonomy" id="1499688"/>
    <lineage>
        <taxon>Bacteria</taxon>
        <taxon>Bacillati</taxon>
        <taxon>Bacillota</taxon>
        <taxon>Bacilli</taxon>
        <taxon>Bacillales</taxon>
        <taxon>Bacillaceae</taxon>
        <taxon>Neobacillus</taxon>
    </lineage>
</organism>
<dbReference type="InterPro" id="IPR004164">
    <property type="entry name" value="CoA_transf_AS"/>
</dbReference>
<evidence type="ECO:0000256" key="2">
    <source>
        <dbReference type="ARBA" id="ARBA00022679"/>
    </source>
</evidence>
<evidence type="ECO:0000313" key="4">
    <source>
        <dbReference type="Proteomes" id="UP000199087"/>
    </source>
</evidence>
<dbReference type="InterPro" id="IPR037171">
    <property type="entry name" value="NagB/RpiA_transferase-like"/>
</dbReference>
<sequence length="220" mass="23733">MLSIDKRQIIAKRIAEELEDGQIVNLGVGIPTLVASYLGDKEVYLQSENGLLGMGPSPAEENLDIDLINAGKEPVTYLKGASFFNSADSFALIRGGHIDVAVLGTLQVDVHGEIANWAVPNQPILGVGGAMDLVTGAKKVIVAATLFAKDGTSKLVRELSYKTSGIRKVDLFVSDYAVFKFTDKGVKVVEMMEEISILELSEKVGFDLEYLNDLTLVSNK</sequence>
<dbReference type="NCBIfam" id="TIGR02428">
    <property type="entry name" value="pcaJ_scoB_fam"/>
    <property type="match status" value="1"/>
</dbReference>
<dbReference type="Proteomes" id="UP000199087">
    <property type="component" value="Unassembled WGS sequence"/>
</dbReference>
<gene>
    <name evidence="3" type="primary">scoB_2</name>
    <name evidence="3" type="ORF">BN000_03040</name>
</gene>
<dbReference type="OrthoDB" id="9778604at2"/>
<dbReference type="InterPro" id="IPR004165">
    <property type="entry name" value="CoA_trans_fam_I"/>
</dbReference>
<evidence type="ECO:0000313" key="3">
    <source>
        <dbReference type="EMBL" id="CRK83083.1"/>
    </source>
</evidence>
<dbReference type="SUPFAM" id="SSF100950">
    <property type="entry name" value="NagB/RpiA/CoA transferase-like"/>
    <property type="match status" value="1"/>
</dbReference>
<comment type="similarity">
    <text evidence="1">Belongs to the 3-oxoacid CoA-transferase subunit B family.</text>
</comment>
<dbReference type="RefSeq" id="WP_090635370.1">
    <property type="nucleotide sequence ID" value="NZ_CVRB01000003.1"/>
</dbReference>